<feature type="domain" description="Xylanolytic transcriptional activator regulatory" evidence="7">
    <location>
        <begin position="269"/>
        <end position="342"/>
    </location>
</feature>
<dbReference type="GO" id="GO:0008270">
    <property type="term" value="F:zinc ion binding"/>
    <property type="evidence" value="ECO:0007669"/>
    <property type="project" value="InterPro"/>
</dbReference>
<dbReference type="Pfam" id="PF04082">
    <property type="entry name" value="Fungal_trans"/>
    <property type="match status" value="1"/>
</dbReference>
<dbReference type="PANTHER" id="PTHR31001:SF50">
    <property type="entry name" value="ZN(II)2CYS6 TRANSCRIPTION FACTOR (EUROFUNG)"/>
    <property type="match status" value="1"/>
</dbReference>
<gene>
    <name evidence="8" type="ORF">BDV40DRAFT_298535</name>
</gene>
<organism evidence="8 9">
    <name type="scientific">Aspergillus tamarii</name>
    <dbReference type="NCBI Taxonomy" id="41984"/>
    <lineage>
        <taxon>Eukaryota</taxon>
        <taxon>Fungi</taxon>
        <taxon>Dikarya</taxon>
        <taxon>Ascomycota</taxon>
        <taxon>Pezizomycotina</taxon>
        <taxon>Eurotiomycetes</taxon>
        <taxon>Eurotiomycetidae</taxon>
        <taxon>Eurotiales</taxon>
        <taxon>Aspergillaceae</taxon>
        <taxon>Aspergillus</taxon>
        <taxon>Aspergillus subgen. Circumdati</taxon>
    </lineage>
</organism>
<keyword evidence="2" id="KW-0479">Metal-binding</keyword>
<keyword evidence="3" id="KW-0805">Transcription regulation</keyword>
<dbReference type="EMBL" id="ML738609">
    <property type="protein sequence ID" value="KAE8164274.1"/>
    <property type="molecule type" value="Genomic_DNA"/>
</dbReference>
<dbReference type="Proteomes" id="UP000326950">
    <property type="component" value="Unassembled WGS sequence"/>
</dbReference>
<accession>A0A5N6V043</accession>
<evidence type="ECO:0000313" key="8">
    <source>
        <dbReference type="EMBL" id="KAE8164274.1"/>
    </source>
</evidence>
<proteinExistence type="predicted"/>
<evidence type="ECO:0000256" key="6">
    <source>
        <dbReference type="SAM" id="MobiDB-lite"/>
    </source>
</evidence>
<dbReference type="PANTHER" id="PTHR31001">
    <property type="entry name" value="UNCHARACTERIZED TRANSCRIPTIONAL REGULATORY PROTEIN"/>
    <property type="match status" value="1"/>
</dbReference>
<dbReference type="InterPro" id="IPR007219">
    <property type="entry name" value="XnlR_reg_dom"/>
</dbReference>
<dbReference type="AlphaFoldDB" id="A0A5N6V043"/>
<evidence type="ECO:0000313" key="9">
    <source>
        <dbReference type="Proteomes" id="UP000326950"/>
    </source>
</evidence>
<dbReference type="GO" id="GO:0006351">
    <property type="term" value="P:DNA-templated transcription"/>
    <property type="evidence" value="ECO:0007669"/>
    <property type="project" value="InterPro"/>
</dbReference>
<evidence type="ECO:0000256" key="1">
    <source>
        <dbReference type="ARBA" id="ARBA00004123"/>
    </source>
</evidence>
<dbReference type="InterPro" id="IPR050613">
    <property type="entry name" value="Sec_Metabolite_Reg"/>
</dbReference>
<protein>
    <submittedName>
        <fullName evidence="8">Fungal-specific transcription factor domain-containing protein</fullName>
    </submittedName>
</protein>
<feature type="region of interest" description="Disordered" evidence="6">
    <location>
        <begin position="1"/>
        <end position="27"/>
    </location>
</feature>
<keyword evidence="5" id="KW-0539">Nucleus</keyword>
<dbReference type="SMART" id="SM00906">
    <property type="entry name" value="Fungal_trans"/>
    <property type="match status" value="1"/>
</dbReference>
<keyword evidence="9" id="KW-1185">Reference proteome</keyword>
<comment type="subcellular location">
    <subcellularLocation>
        <location evidence="1">Nucleus</location>
    </subcellularLocation>
</comment>
<sequence length="581" mass="65821">MAGKQCVFSETTKKTRQRKPTAREEVQSRLARLERMVQAILEMRQDANKPENASRATDVARAATDVEIQASDPSETTIDEYSSQHLSFRLDEPYSNESASNRIQLDQVSPQPSGDGLLPFSRSSSQIDGWAFKGQSLVVQLSESAYPLLDWSPILWDVYVDHVAPLFPLLHKATTRSMILRGVQYSTSTAPEDKALTLAIYFVAVVSMSPIQCDMALGESRDNAVWYLKNAVKQALSDARFLSTSSLTCMQAMVLFLIGMYAQNEQRFVRSMTALVVRLVQGMNLNRDGAYLGLAPFDTEMRRRLWWTICLLDVRSCEDHRTDPIINEEMYDVRLPLNVSDDDLYPGMQEPPLERTGGTEMTFSLLRFKTIAIARQVNSTTVSSIENKEGSAEDYLSKVNKAFQHLNEMYLKHCDLNIPIHWVGAVVTRLILAKASLVAYHRAVPSDNRSRRPPFLREKLINLAFEVLQLDYQLSEHPIMLQWGWHLNSYTQWHAMAVALLEQCLHPMVSVSTGHAWELVNWIFRQQDERPTKTKDSIWCRPLSHLHTRALEVEGSLQANPSLLGLPRTDHIGCLDLGGNP</sequence>
<name>A0A5N6V043_ASPTM</name>
<evidence type="ECO:0000256" key="4">
    <source>
        <dbReference type="ARBA" id="ARBA00023163"/>
    </source>
</evidence>
<keyword evidence="4" id="KW-0804">Transcription</keyword>
<evidence type="ECO:0000256" key="3">
    <source>
        <dbReference type="ARBA" id="ARBA00023015"/>
    </source>
</evidence>
<evidence type="ECO:0000256" key="5">
    <source>
        <dbReference type="ARBA" id="ARBA00023242"/>
    </source>
</evidence>
<dbReference type="OrthoDB" id="424974at2759"/>
<dbReference type="GO" id="GO:0005634">
    <property type="term" value="C:nucleus"/>
    <property type="evidence" value="ECO:0007669"/>
    <property type="project" value="UniProtKB-SubCell"/>
</dbReference>
<reference evidence="8 9" key="1">
    <citation type="submission" date="2019-04" db="EMBL/GenBank/DDBJ databases">
        <title>Friends and foes A comparative genomics study of 23 Aspergillus species from section Flavi.</title>
        <authorList>
            <consortium name="DOE Joint Genome Institute"/>
            <person name="Kjaerbolling I."/>
            <person name="Vesth T."/>
            <person name="Frisvad J.C."/>
            <person name="Nybo J.L."/>
            <person name="Theobald S."/>
            <person name="Kildgaard S."/>
            <person name="Isbrandt T."/>
            <person name="Kuo A."/>
            <person name="Sato A."/>
            <person name="Lyhne E.K."/>
            <person name="Kogle M.E."/>
            <person name="Wiebenga A."/>
            <person name="Kun R.S."/>
            <person name="Lubbers R.J."/>
            <person name="Makela M.R."/>
            <person name="Barry K."/>
            <person name="Chovatia M."/>
            <person name="Clum A."/>
            <person name="Daum C."/>
            <person name="Haridas S."/>
            <person name="He G."/>
            <person name="LaButti K."/>
            <person name="Lipzen A."/>
            <person name="Mondo S."/>
            <person name="Riley R."/>
            <person name="Salamov A."/>
            <person name="Simmons B.A."/>
            <person name="Magnuson J.K."/>
            <person name="Henrissat B."/>
            <person name="Mortensen U.H."/>
            <person name="Larsen T.O."/>
            <person name="Devries R.P."/>
            <person name="Grigoriev I.V."/>
            <person name="Machida M."/>
            <person name="Baker S.E."/>
            <person name="Andersen M.R."/>
        </authorList>
    </citation>
    <scope>NUCLEOTIDE SEQUENCE [LARGE SCALE GENOMIC DNA]</scope>
    <source>
        <strain evidence="8 9">CBS 117626</strain>
    </source>
</reference>
<dbReference type="GO" id="GO:0003677">
    <property type="term" value="F:DNA binding"/>
    <property type="evidence" value="ECO:0007669"/>
    <property type="project" value="InterPro"/>
</dbReference>
<dbReference type="CDD" id="cd12148">
    <property type="entry name" value="fungal_TF_MHR"/>
    <property type="match status" value="1"/>
</dbReference>
<evidence type="ECO:0000259" key="7">
    <source>
        <dbReference type="SMART" id="SM00906"/>
    </source>
</evidence>
<evidence type="ECO:0000256" key="2">
    <source>
        <dbReference type="ARBA" id="ARBA00022723"/>
    </source>
</evidence>